<proteinExistence type="predicted"/>
<dbReference type="RefSeq" id="WP_171779101.1">
    <property type="nucleotide sequence ID" value="NZ_CP045274.1"/>
</dbReference>
<protein>
    <submittedName>
        <fullName evidence="1">Transposase</fullName>
    </submittedName>
</protein>
<dbReference type="GO" id="GO:0004803">
    <property type="term" value="F:transposase activity"/>
    <property type="evidence" value="ECO:0007669"/>
    <property type="project" value="InterPro"/>
</dbReference>
<dbReference type="InterPro" id="IPR009057">
    <property type="entry name" value="Homeodomain-like_sf"/>
</dbReference>
<dbReference type="Proteomes" id="UP000501076">
    <property type="component" value="Plasmid pFDU301B"/>
</dbReference>
<name>A0A6M6E981_PRIMG</name>
<dbReference type="InterPro" id="IPR036388">
    <property type="entry name" value="WH-like_DNA-bd_sf"/>
</dbReference>
<dbReference type="InterPro" id="IPR002514">
    <property type="entry name" value="Transposase_8"/>
</dbReference>
<gene>
    <name evidence="1" type="ORF">FDZ14_33935</name>
</gene>
<accession>A0A6M6E981</accession>
<keyword evidence="1" id="KW-0614">Plasmid</keyword>
<dbReference type="SUPFAM" id="SSF46689">
    <property type="entry name" value="Homeodomain-like"/>
    <property type="match status" value="1"/>
</dbReference>
<evidence type="ECO:0000313" key="2">
    <source>
        <dbReference type="Proteomes" id="UP000501076"/>
    </source>
</evidence>
<geneLocation type="plasmid" evidence="2">
    <name>pfdu301b</name>
</geneLocation>
<organism evidence="1 2">
    <name type="scientific">Priestia megaterium</name>
    <name type="common">Bacillus megaterium</name>
    <dbReference type="NCBI Taxonomy" id="1404"/>
    <lineage>
        <taxon>Bacteria</taxon>
        <taxon>Bacillati</taxon>
        <taxon>Bacillota</taxon>
        <taxon>Bacilli</taxon>
        <taxon>Bacillales</taxon>
        <taxon>Bacillaceae</taxon>
        <taxon>Priestia</taxon>
    </lineage>
</organism>
<dbReference type="Gene3D" id="1.10.10.10">
    <property type="entry name" value="Winged helix-like DNA-binding domain superfamily/Winged helix DNA-binding domain"/>
    <property type="match status" value="1"/>
</dbReference>
<evidence type="ECO:0000313" key="1">
    <source>
        <dbReference type="EMBL" id="QJX81107.1"/>
    </source>
</evidence>
<dbReference type="Pfam" id="PF01527">
    <property type="entry name" value="HTH_Tnp_1"/>
    <property type="match status" value="1"/>
</dbReference>
<dbReference type="AlphaFoldDB" id="A0A6M6E981"/>
<dbReference type="EMBL" id="CP045274">
    <property type="protein sequence ID" value="QJX81107.1"/>
    <property type="molecule type" value="Genomic_DNA"/>
</dbReference>
<dbReference type="GO" id="GO:0003677">
    <property type="term" value="F:DNA binding"/>
    <property type="evidence" value="ECO:0007669"/>
    <property type="project" value="InterPro"/>
</dbReference>
<sequence length="91" mass="10769">MGRKVYNRQFKMAAVQLVLEENLFVKEVAKELSIHPNTLYRWISEYEEYGESAYLSSLSVNGETLIIYKVLYCLLNETRNISERKRLLFSK</sequence>
<reference evidence="1 2" key="1">
    <citation type="submission" date="2019-10" db="EMBL/GenBank/DDBJ databases">
        <title>Complete genome sequences for adaption low water activity.</title>
        <authorList>
            <person name="Zhao L."/>
            <person name="Zhong J."/>
        </authorList>
    </citation>
    <scope>NUCLEOTIDE SEQUENCE [LARGE SCALE GENOMIC DNA]</scope>
    <source>
        <strain evidence="1 2">FDU301</strain>
        <plasmid evidence="2">pfdu301b</plasmid>
    </source>
</reference>
<dbReference type="GO" id="GO:0006313">
    <property type="term" value="P:DNA transposition"/>
    <property type="evidence" value="ECO:0007669"/>
    <property type="project" value="InterPro"/>
</dbReference>